<evidence type="ECO:0000313" key="3">
    <source>
        <dbReference type="WBParaSite" id="PDA_v2.g9012.t1"/>
    </source>
</evidence>
<feature type="compositionally biased region" description="Low complexity" evidence="1">
    <location>
        <begin position="355"/>
        <end position="368"/>
    </location>
</feature>
<feature type="region of interest" description="Disordered" evidence="1">
    <location>
        <begin position="401"/>
        <end position="425"/>
    </location>
</feature>
<reference evidence="3" key="1">
    <citation type="submission" date="2022-11" db="UniProtKB">
        <authorList>
            <consortium name="WormBaseParasite"/>
        </authorList>
    </citation>
    <scope>IDENTIFICATION</scope>
</reference>
<feature type="region of interest" description="Disordered" evidence="1">
    <location>
        <begin position="202"/>
        <end position="244"/>
    </location>
</feature>
<evidence type="ECO:0000256" key="1">
    <source>
        <dbReference type="SAM" id="MobiDB-lite"/>
    </source>
</evidence>
<dbReference type="AlphaFoldDB" id="A0A914QYP2"/>
<feature type="compositionally biased region" description="Polar residues" evidence="1">
    <location>
        <begin position="120"/>
        <end position="135"/>
    </location>
</feature>
<feature type="compositionally biased region" description="Polar residues" evidence="1">
    <location>
        <begin position="229"/>
        <end position="238"/>
    </location>
</feature>
<organism evidence="2 3">
    <name type="scientific">Panagrolaimus davidi</name>
    <dbReference type="NCBI Taxonomy" id="227884"/>
    <lineage>
        <taxon>Eukaryota</taxon>
        <taxon>Metazoa</taxon>
        <taxon>Ecdysozoa</taxon>
        <taxon>Nematoda</taxon>
        <taxon>Chromadorea</taxon>
        <taxon>Rhabditida</taxon>
        <taxon>Tylenchina</taxon>
        <taxon>Panagrolaimomorpha</taxon>
        <taxon>Panagrolaimoidea</taxon>
        <taxon>Panagrolaimidae</taxon>
        <taxon>Panagrolaimus</taxon>
    </lineage>
</organism>
<feature type="compositionally biased region" description="Low complexity" evidence="1">
    <location>
        <begin position="136"/>
        <end position="154"/>
    </location>
</feature>
<feature type="compositionally biased region" description="Polar residues" evidence="1">
    <location>
        <begin position="319"/>
        <end position="346"/>
    </location>
</feature>
<protein>
    <submittedName>
        <fullName evidence="3">Uncharacterized protein</fullName>
    </submittedName>
</protein>
<dbReference type="Proteomes" id="UP000887578">
    <property type="component" value="Unplaced"/>
</dbReference>
<name>A0A914QYP2_9BILA</name>
<feature type="compositionally biased region" description="Low complexity" evidence="1">
    <location>
        <begin position="205"/>
        <end position="217"/>
    </location>
</feature>
<feature type="region of interest" description="Disordered" evidence="1">
    <location>
        <begin position="74"/>
        <end position="103"/>
    </location>
</feature>
<proteinExistence type="predicted"/>
<evidence type="ECO:0000313" key="2">
    <source>
        <dbReference type="Proteomes" id="UP000887578"/>
    </source>
</evidence>
<feature type="region of interest" description="Disordered" evidence="1">
    <location>
        <begin position="300"/>
        <end position="375"/>
    </location>
</feature>
<keyword evidence="2" id="KW-1185">Reference proteome</keyword>
<accession>A0A914QYP2</accession>
<feature type="region of interest" description="Disordered" evidence="1">
    <location>
        <begin position="119"/>
        <end position="154"/>
    </location>
</feature>
<sequence>MSTLPHIRKELNVVLASCENYLQRRMNGDDKSEIEKDRALYEKCMAGHDHLNSLFIQLISQMTGLLQQQFVPEPSTPPPVPFEEQTNPKQPFRIESGSDETEASKSVYFTPIAEKRITAPIQQPPQTETSLSATNVIPDPNVSPISSSSIVTPPVSTEHTETRALHPSNQFSAPVEEIAPASMQQPSPLETAQSARNVIPDAQAPVSTSPPSSSVVPPVSPGQPVKQGCPSTNFTGPPTTIPPLNRSISQSAKYKTGAGHFVTSESPPSFVPEIPKNLPVIPTFCSSQPDTTLFVTTKLEETHSDAQQPDDYARRSYDDNQPSLCNSNIISSENEPKETSTISFMTENKAEHDQNQNQNPSFSSSSPPGRGWLPKSRSFEEHFRKAHRFFQTLIKSRWKFGGTSAQSREDPHSKTDPSQVPRGSKLSKHHVDAIIFHYLFKQPMKAFIKNYRELSSRCFPPFSCCRSVRKSCNEFPAYLFSHNILPIKSLREQPGQTEPYISSSMQPEK</sequence>
<dbReference type="WBParaSite" id="PDA_v2.g9012.t1">
    <property type="protein sequence ID" value="PDA_v2.g9012.t1"/>
    <property type="gene ID" value="PDA_v2.g9012"/>
</dbReference>